<sequence>MQWVIFIFGSLFIIIFISSYSYHSHIIHLYSMDCFQFLNIQSSLEDNCVEVVNPASESPVDDPAPSEPAQNSSQSNGSSNDDQMIEENRHEEEEEEDLLLSSVSSRPLVKSSPVSNDTDDEELSTQKTKTFMLNHVMYIQFVFYSILGLQSTISNFLLFNKTFIYNHYTHTHLISHLMLLRLWISMDYFEIFLIYRPANNAQYWTLTGCRGKNAGKLQFRRCSSLHTTQHITTATNTESDEELQTTGMIDVCLSTILTLLRSKKLGIWMQSEDNWARPPWKRIAVNSNRAWISLSMPNNPPVLSNAKWKNILPMVELNWKRSAANYNRARISSGLLNNPSMLINAKWTKTVYFVLKSEQISLLVDIN</sequence>
<evidence type="ECO:0000256" key="2">
    <source>
        <dbReference type="SAM" id="Phobius"/>
    </source>
</evidence>
<gene>
    <name evidence="3" type="ORF">CAEBREN_09136</name>
</gene>
<keyword evidence="4" id="KW-1185">Reference proteome</keyword>
<feature type="compositionally biased region" description="Low complexity" evidence="1">
    <location>
        <begin position="99"/>
        <end position="115"/>
    </location>
</feature>
<protein>
    <submittedName>
        <fullName evidence="3">Uncharacterized protein</fullName>
    </submittedName>
</protein>
<evidence type="ECO:0000256" key="1">
    <source>
        <dbReference type="SAM" id="MobiDB-lite"/>
    </source>
</evidence>
<feature type="region of interest" description="Disordered" evidence="1">
    <location>
        <begin position="54"/>
        <end position="123"/>
    </location>
</feature>
<feature type="transmembrane region" description="Helical" evidence="2">
    <location>
        <begin position="136"/>
        <end position="153"/>
    </location>
</feature>
<dbReference type="AlphaFoldDB" id="G0P929"/>
<evidence type="ECO:0000313" key="4">
    <source>
        <dbReference type="Proteomes" id="UP000008068"/>
    </source>
</evidence>
<dbReference type="InParanoid" id="G0P929"/>
<evidence type="ECO:0000313" key="3">
    <source>
        <dbReference type="EMBL" id="EGT48103.1"/>
    </source>
</evidence>
<feature type="compositionally biased region" description="Low complexity" evidence="1">
    <location>
        <begin position="70"/>
        <end position="82"/>
    </location>
</feature>
<dbReference type="EMBL" id="GL380144">
    <property type="protein sequence ID" value="EGT48103.1"/>
    <property type="molecule type" value="Genomic_DNA"/>
</dbReference>
<accession>G0P929</accession>
<keyword evidence="2" id="KW-0472">Membrane</keyword>
<organism evidence="4">
    <name type="scientific">Caenorhabditis brenneri</name>
    <name type="common">Nematode worm</name>
    <dbReference type="NCBI Taxonomy" id="135651"/>
    <lineage>
        <taxon>Eukaryota</taxon>
        <taxon>Metazoa</taxon>
        <taxon>Ecdysozoa</taxon>
        <taxon>Nematoda</taxon>
        <taxon>Chromadorea</taxon>
        <taxon>Rhabditida</taxon>
        <taxon>Rhabditina</taxon>
        <taxon>Rhabditomorpha</taxon>
        <taxon>Rhabditoidea</taxon>
        <taxon>Rhabditidae</taxon>
        <taxon>Peloderinae</taxon>
        <taxon>Caenorhabditis</taxon>
    </lineage>
</organism>
<dbReference type="Proteomes" id="UP000008068">
    <property type="component" value="Unassembled WGS sequence"/>
</dbReference>
<feature type="transmembrane region" description="Helical" evidence="2">
    <location>
        <begin position="6"/>
        <end position="22"/>
    </location>
</feature>
<name>G0P929_CAEBE</name>
<dbReference type="HOGENOM" id="CLU_754839_0_0_1"/>
<keyword evidence="2" id="KW-1133">Transmembrane helix</keyword>
<keyword evidence="2" id="KW-0812">Transmembrane</keyword>
<reference evidence="4" key="1">
    <citation type="submission" date="2011-07" db="EMBL/GenBank/DDBJ databases">
        <authorList>
            <consortium name="Caenorhabditis brenneri Sequencing and Analysis Consortium"/>
            <person name="Wilson R.K."/>
        </authorList>
    </citation>
    <scope>NUCLEOTIDE SEQUENCE [LARGE SCALE GENOMIC DNA]</scope>
    <source>
        <strain evidence="4">PB2801</strain>
    </source>
</reference>
<proteinExistence type="predicted"/>